<protein>
    <recommendedName>
        <fullName evidence="4">Racemase</fullName>
    </recommendedName>
</protein>
<dbReference type="AlphaFoldDB" id="A0A0C6P7Q8"/>
<dbReference type="EMBL" id="HE965806">
    <property type="protein sequence ID" value="CCJ55590.1"/>
    <property type="molecule type" value="Genomic_DNA"/>
</dbReference>
<sequence>MGPLQGIKIIELAGIGPCPMAAMLLADLGATVLRIDRPEPASLGIERPLKFNLLLRNRKAVALDLKQPAARDFVLRLVEGADALLEGFRPGVTERLGLGPQDCLQRNPRLVYGRMTGWGQTGPLAQVAGHDLNYIGLTGVLHAIGRAGQPPTPPLNVVGDFGGGALYLALGVLAGIIEARQSGQGQVVDAAIVDGAASLATALFGLQAAGLWNSERGANLLDSGAYFYDVYECADGLWVSVAPLERKFHDRLLELMEIDREWLGRQADREGWPRARAILAERFKTRTQAQWCELLGTADVCVAPVLPLDQVAGHPHIREREVLVDIDGVTQPAPAPRFSRTAPARPTPPEAAGPATDAAALAPWLAPAEQAQWRERLAGASAAGHVA</sequence>
<dbReference type="GO" id="GO:0003824">
    <property type="term" value="F:catalytic activity"/>
    <property type="evidence" value="ECO:0007669"/>
    <property type="project" value="InterPro"/>
</dbReference>
<feature type="region of interest" description="Disordered" evidence="1">
    <location>
        <begin position="330"/>
        <end position="356"/>
    </location>
</feature>
<dbReference type="Pfam" id="PF02515">
    <property type="entry name" value="CoA_transf_3"/>
    <property type="match status" value="1"/>
</dbReference>
<dbReference type="Gene3D" id="3.40.50.10540">
    <property type="entry name" value="Crotonobetainyl-coa:carnitine coa-transferase, domain 1"/>
    <property type="match status" value="1"/>
</dbReference>
<dbReference type="InterPro" id="IPR044855">
    <property type="entry name" value="CoA-Trfase_III_dom3_sf"/>
</dbReference>
<dbReference type="SUPFAM" id="SSF89796">
    <property type="entry name" value="CoA-transferase family III (CaiB/BaiF)"/>
    <property type="match status" value="1"/>
</dbReference>
<evidence type="ECO:0000256" key="1">
    <source>
        <dbReference type="SAM" id="MobiDB-lite"/>
    </source>
</evidence>
<dbReference type="InterPro" id="IPR050509">
    <property type="entry name" value="CoA-transferase_III"/>
</dbReference>
<evidence type="ECO:0008006" key="4">
    <source>
        <dbReference type="Google" id="ProtNLM"/>
    </source>
</evidence>
<dbReference type="PANTHER" id="PTHR48228">
    <property type="entry name" value="SUCCINYL-COA--D-CITRAMALATE COA-TRANSFERASE"/>
    <property type="match status" value="1"/>
</dbReference>
<dbReference type="InterPro" id="IPR003673">
    <property type="entry name" value="CoA-Trfase_fam_III"/>
</dbReference>
<name>A0A0C6P7Q8_BORBO</name>
<dbReference type="OrthoDB" id="5294844at2"/>
<organism evidence="2 3">
    <name type="scientific">Bordetella bronchiseptica 253</name>
    <dbReference type="NCBI Taxonomy" id="568707"/>
    <lineage>
        <taxon>Bacteria</taxon>
        <taxon>Pseudomonadati</taxon>
        <taxon>Pseudomonadota</taxon>
        <taxon>Betaproteobacteria</taxon>
        <taxon>Burkholderiales</taxon>
        <taxon>Alcaligenaceae</taxon>
        <taxon>Bordetella</taxon>
    </lineage>
</organism>
<gene>
    <name evidence="2" type="ORF">BN112_3676</name>
</gene>
<dbReference type="Gene3D" id="3.30.1540.10">
    <property type="entry name" value="formyl-coa transferase, domain 3"/>
    <property type="match status" value="1"/>
</dbReference>
<reference evidence="2 3" key="1">
    <citation type="journal article" date="2012" name="BMC Genomics">
        <title>Comparative genomics of the classical Bordetella subspecies: the evolution and exchange of virulence-associated diversity amongst closely related pathogens.</title>
        <authorList>
            <person name="Park J."/>
            <person name="Zhang Y."/>
            <person name="Buboltz A.M."/>
            <person name="Zhang X."/>
            <person name="Schuster S.C."/>
            <person name="Ahuja U."/>
            <person name="Liu M."/>
            <person name="Miller J.F."/>
            <person name="Sebaihia M."/>
            <person name="Bentley S.D."/>
            <person name="Parkhill J."/>
            <person name="Harvill E.T."/>
        </authorList>
    </citation>
    <scope>NUCLEOTIDE SEQUENCE [LARGE SCALE GENOMIC DNA]</scope>
    <source>
        <strain evidence="2 3">253</strain>
    </source>
</reference>
<proteinExistence type="predicted"/>
<evidence type="ECO:0000313" key="3">
    <source>
        <dbReference type="Proteomes" id="UP000007564"/>
    </source>
</evidence>
<dbReference type="RefSeq" id="WP_003815601.1">
    <property type="nucleotide sequence ID" value="NC_019382.1"/>
</dbReference>
<dbReference type="HOGENOM" id="CLU_033975_5_0_4"/>
<dbReference type="KEGG" id="bbh:BN112_3676"/>
<dbReference type="Proteomes" id="UP000007564">
    <property type="component" value="Chromosome"/>
</dbReference>
<accession>A0A0C6P7Q8</accession>
<dbReference type="GeneID" id="56476754"/>
<evidence type="ECO:0000313" key="2">
    <source>
        <dbReference type="EMBL" id="CCJ55590.1"/>
    </source>
</evidence>
<dbReference type="PANTHER" id="PTHR48228:SF5">
    <property type="entry name" value="ALPHA-METHYLACYL-COA RACEMASE"/>
    <property type="match status" value="1"/>
</dbReference>
<dbReference type="InterPro" id="IPR023606">
    <property type="entry name" value="CoA-Trfase_III_dom_1_sf"/>
</dbReference>